<keyword evidence="5" id="KW-1185">Reference proteome</keyword>
<evidence type="ECO:0000256" key="1">
    <source>
        <dbReference type="ARBA" id="ARBA00022737"/>
    </source>
</evidence>
<feature type="domain" description="WW" evidence="3">
    <location>
        <begin position="17"/>
        <end position="50"/>
    </location>
</feature>
<dbReference type="SMART" id="SM00456">
    <property type="entry name" value="WW"/>
    <property type="match status" value="2"/>
</dbReference>
<evidence type="ECO:0000256" key="2">
    <source>
        <dbReference type="SAM" id="MobiDB-lite"/>
    </source>
</evidence>
<dbReference type="PANTHER" id="PTHR15377">
    <property type="entry name" value="TRANSCRIPTION ELONGATION REGULATOR 1"/>
    <property type="match status" value="1"/>
</dbReference>
<dbReference type="PANTHER" id="PTHR15377:SF3">
    <property type="entry name" value="WW DOMAIN-CONTAINING PROTEIN"/>
    <property type="match status" value="1"/>
</dbReference>
<evidence type="ECO:0000259" key="3">
    <source>
        <dbReference type="PROSITE" id="PS50020"/>
    </source>
</evidence>
<dbReference type="STRING" id="1035309.A0A2C5WT68"/>
<dbReference type="CDD" id="cd00201">
    <property type="entry name" value="WW"/>
    <property type="match status" value="1"/>
</dbReference>
<dbReference type="GO" id="GO:0003712">
    <property type="term" value="F:transcription coregulator activity"/>
    <property type="evidence" value="ECO:0007669"/>
    <property type="project" value="TreeGrafter"/>
</dbReference>
<dbReference type="Proteomes" id="UP000222788">
    <property type="component" value="Unassembled WGS sequence"/>
</dbReference>
<dbReference type="InterPro" id="IPR001202">
    <property type="entry name" value="WW_dom"/>
</dbReference>
<dbReference type="InterPro" id="IPR036020">
    <property type="entry name" value="WW_dom_sf"/>
</dbReference>
<evidence type="ECO:0000313" key="5">
    <source>
        <dbReference type="Proteomes" id="UP000222788"/>
    </source>
</evidence>
<dbReference type="Pfam" id="PF00397">
    <property type="entry name" value="WW"/>
    <property type="match status" value="1"/>
</dbReference>
<feature type="compositionally biased region" description="Basic and acidic residues" evidence="2">
    <location>
        <begin position="213"/>
        <end position="222"/>
    </location>
</feature>
<organism evidence="4 5">
    <name type="scientific">Ceratocystis fimbriata CBS 114723</name>
    <dbReference type="NCBI Taxonomy" id="1035309"/>
    <lineage>
        <taxon>Eukaryota</taxon>
        <taxon>Fungi</taxon>
        <taxon>Dikarya</taxon>
        <taxon>Ascomycota</taxon>
        <taxon>Pezizomycotina</taxon>
        <taxon>Sordariomycetes</taxon>
        <taxon>Hypocreomycetidae</taxon>
        <taxon>Microascales</taxon>
        <taxon>Ceratocystidaceae</taxon>
        <taxon>Ceratocystis</taxon>
    </lineage>
</organism>
<dbReference type="AlphaFoldDB" id="A0A2C5WT68"/>
<dbReference type="Pfam" id="PF01846">
    <property type="entry name" value="FF"/>
    <property type="match status" value="1"/>
</dbReference>
<protein>
    <submittedName>
        <fullName evidence="4">Pre-mRNA-splicing factor dre4</fullName>
    </submittedName>
</protein>
<dbReference type="PROSITE" id="PS50020">
    <property type="entry name" value="WW_DOMAIN_2"/>
    <property type="match status" value="1"/>
</dbReference>
<dbReference type="GO" id="GO:0005634">
    <property type="term" value="C:nucleus"/>
    <property type="evidence" value="ECO:0007669"/>
    <property type="project" value="TreeGrafter"/>
</dbReference>
<keyword evidence="1" id="KW-0677">Repeat</keyword>
<feature type="compositionally biased region" description="Basic and acidic residues" evidence="2">
    <location>
        <begin position="477"/>
        <end position="504"/>
    </location>
</feature>
<reference evidence="4 5" key="2">
    <citation type="journal article" date="2013" name="IMA Fungus">
        <title>IMA Genome-F 1: Ceratocystis fimbriata: Draft nuclear genome sequence for the plant pathogen, Ceratocystis fimbriata.</title>
        <authorList>
            <person name="Wilken P.M."/>
            <person name="Steenkamp E.T."/>
            <person name="Wingfield M.J."/>
            <person name="de Beer Z.W."/>
            <person name="Wingfield B.D."/>
        </authorList>
    </citation>
    <scope>NUCLEOTIDE SEQUENCE [LARGE SCALE GENOMIC DNA]</scope>
    <source>
        <strain evidence="4 5">CBS 114723</strain>
    </source>
</reference>
<proteinExistence type="predicted"/>
<feature type="region of interest" description="Disordered" evidence="2">
    <location>
        <begin position="158"/>
        <end position="231"/>
    </location>
</feature>
<dbReference type="InterPro" id="IPR045148">
    <property type="entry name" value="TCRG1-like"/>
</dbReference>
<reference evidence="4 5" key="1">
    <citation type="journal article" date="2013" name="Fungal Biol.">
        <title>Analysis of microsatellite markers in the genome of the plant pathogen Ceratocystis fimbriata.</title>
        <authorList>
            <person name="Simpson M.C."/>
            <person name="Wilken P.M."/>
            <person name="Coetzee M.P."/>
            <person name="Wingfield M.J."/>
            <person name="Wingfield B.D."/>
        </authorList>
    </citation>
    <scope>NUCLEOTIDE SEQUENCE [LARGE SCALE GENOMIC DNA]</scope>
    <source>
        <strain evidence="4 5">CBS 114723</strain>
    </source>
</reference>
<dbReference type="OrthoDB" id="410044at2759"/>
<gene>
    <name evidence="4" type="primary">dre4</name>
    <name evidence="4" type="ORF">CFIMG_007947RA00001</name>
</gene>
<dbReference type="SUPFAM" id="SSF51045">
    <property type="entry name" value="WW domain"/>
    <property type="match status" value="1"/>
</dbReference>
<comment type="caution">
    <text evidence="4">The sequence shown here is derived from an EMBL/GenBank/DDBJ whole genome shotgun (WGS) entry which is preliminary data.</text>
</comment>
<dbReference type="InterPro" id="IPR002713">
    <property type="entry name" value="FF_domain"/>
</dbReference>
<dbReference type="PROSITE" id="PS01159">
    <property type="entry name" value="WW_DOMAIN_1"/>
    <property type="match status" value="1"/>
</dbReference>
<feature type="region of interest" description="Disordered" evidence="2">
    <location>
        <begin position="474"/>
        <end position="504"/>
    </location>
</feature>
<dbReference type="InterPro" id="IPR036517">
    <property type="entry name" value="FF_domain_sf"/>
</dbReference>
<sequence>MLKSTYKPSVAGAAASAPLLPGWTEHKAPSGQIYYYHAETKQSTYKRPSIQPMPTGVPVLPSLPTPAAANAFMAQVNPQHFQKPKREAPKNDRPKPQPIDKPRSQVVIPGHDGWYLVYTKYKRRFVYNTVKGASYWRIPDKLKDAILELDKAKIRAEAGLDPSPNTNPQGKTGAGAPNLASQTQTVESDSEYEEIEVTDDENENEDDEEDEDRDTKRQRTEEPLDNGPVEFTEEDILLQLQAMGEGGFDSEQHVDDEWAGEGQETLSEEDSKALFWDMLDDFKINPFSPWEKLIDDGKVIDDPRYSILHTTKARKECWDAWTREKIRIQKERRATEEKQDPKLAYISFLAEHASVKLFWPEFKRKYRKESCMGDRNLSDKDREKLYRELISRLKMSQNQRKSDLLALLKAQPVTVLNSLTDPSDLPLQLRSHMHFISVEPSIRDPLVEALIQSLPPPPEGLSKTEDLQIDEATAKAQEARRKREKALKDSEERAEFERRKQRRELEYSKQVLKQEQIEIEAAMQVGKHGLHSQLAKDRQ</sequence>
<feature type="compositionally biased region" description="Acidic residues" evidence="2">
    <location>
        <begin position="188"/>
        <end position="212"/>
    </location>
</feature>
<dbReference type="EMBL" id="APWK03000273">
    <property type="protein sequence ID" value="PHH49103.1"/>
    <property type="molecule type" value="Genomic_DNA"/>
</dbReference>
<accession>A0A2C5WT68</accession>
<evidence type="ECO:0000313" key="4">
    <source>
        <dbReference type="EMBL" id="PHH49103.1"/>
    </source>
</evidence>
<dbReference type="GO" id="GO:0070063">
    <property type="term" value="F:RNA polymerase binding"/>
    <property type="evidence" value="ECO:0007669"/>
    <property type="project" value="InterPro"/>
</dbReference>
<feature type="compositionally biased region" description="Basic and acidic residues" evidence="2">
    <location>
        <begin position="84"/>
        <end position="103"/>
    </location>
</feature>
<name>A0A2C5WT68_9PEZI</name>
<feature type="region of interest" description="Disordered" evidence="2">
    <location>
        <begin position="79"/>
        <end position="106"/>
    </location>
</feature>
<dbReference type="Gene3D" id="1.10.10.440">
    <property type="entry name" value="FF domain"/>
    <property type="match status" value="1"/>
</dbReference>
<dbReference type="Gene3D" id="2.20.70.10">
    <property type="match status" value="2"/>
</dbReference>
<dbReference type="SUPFAM" id="SSF81698">
    <property type="entry name" value="FF domain"/>
    <property type="match status" value="1"/>
</dbReference>